<dbReference type="InterPro" id="IPR010917">
    <property type="entry name" value="TonB_rcpt_CS"/>
</dbReference>
<dbReference type="Proteomes" id="UP000295611">
    <property type="component" value="Unassembled WGS sequence"/>
</dbReference>
<evidence type="ECO:0000256" key="2">
    <source>
        <dbReference type="ARBA" id="ARBA00009810"/>
    </source>
</evidence>
<evidence type="ECO:0000256" key="13">
    <source>
        <dbReference type="RuleBase" id="RU003357"/>
    </source>
</evidence>
<dbReference type="GO" id="GO:0015344">
    <property type="term" value="F:siderophore uptake transmembrane transporter activity"/>
    <property type="evidence" value="ECO:0007669"/>
    <property type="project" value="TreeGrafter"/>
</dbReference>
<evidence type="ECO:0000256" key="4">
    <source>
        <dbReference type="ARBA" id="ARBA00022452"/>
    </source>
</evidence>
<dbReference type="RefSeq" id="WP_166642163.1">
    <property type="nucleotide sequence ID" value="NZ_SNZP01000004.1"/>
</dbReference>
<dbReference type="CDD" id="cd01347">
    <property type="entry name" value="ligand_gated_channel"/>
    <property type="match status" value="1"/>
</dbReference>
<accession>A0A4R7B6Z6</accession>
<evidence type="ECO:0000256" key="9">
    <source>
        <dbReference type="ARBA" id="ARBA00023170"/>
    </source>
</evidence>
<dbReference type="GO" id="GO:0044718">
    <property type="term" value="P:siderophore transmembrane transport"/>
    <property type="evidence" value="ECO:0007669"/>
    <property type="project" value="TreeGrafter"/>
</dbReference>
<keyword evidence="7 13" id="KW-0798">TonB box</keyword>
<evidence type="ECO:0000256" key="8">
    <source>
        <dbReference type="ARBA" id="ARBA00023136"/>
    </source>
</evidence>
<dbReference type="InterPro" id="IPR037066">
    <property type="entry name" value="Plug_dom_sf"/>
</dbReference>
<dbReference type="InterPro" id="IPR039426">
    <property type="entry name" value="TonB-dep_rcpt-like"/>
</dbReference>
<feature type="domain" description="TonB-dependent receptor plug" evidence="16">
    <location>
        <begin position="46"/>
        <end position="150"/>
    </location>
</feature>
<evidence type="ECO:0000256" key="7">
    <source>
        <dbReference type="ARBA" id="ARBA00023077"/>
    </source>
</evidence>
<evidence type="ECO:0000259" key="15">
    <source>
        <dbReference type="Pfam" id="PF00593"/>
    </source>
</evidence>
<proteinExistence type="inferred from homology"/>
<keyword evidence="5 11" id="KW-0812">Transmembrane</keyword>
<keyword evidence="6 14" id="KW-0732">Signal</keyword>
<feature type="chain" id="PRO_5020810633" evidence="14">
    <location>
        <begin position="22"/>
        <end position="650"/>
    </location>
</feature>
<feature type="signal peptide" evidence="14">
    <location>
        <begin position="1"/>
        <end position="21"/>
    </location>
</feature>
<evidence type="ECO:0000256" key="10">
    <source>
        <dbReference type="ARBA" id="ARBA00023237"/>
    </source>
</evidence>
<evidence type="ECO:0000313" key="18">
    <source>
        <dbReference type="Proteomes" id="UP000295611"/>
    </source>
</evidence>
<protein>
    <submittedName>
        <fullName evidence="17">Iron complex outermembrane receptor protein</fullName>
    </submittedName>
</protein>
<dbReference type="PANTHER" id="PTHR30069:SF27">
    <property type="entry name" value="BLL4766 PROTEIN"/>
    <property type="match status" value="1"/>
</dbReference>
<evidence type="ECO:0000256" key="3">
    <source>
        <dbReference type="ARBA" id="ARBA00022448"/>
    </source>
</evidence>
<evidence type="ECO:0000256" key="1">
    <source>
        <dbReference type="ARBA" id="ARBA00004571"/>
    </source>
</evidence>
<dbReference type="PANTHER" id="PTHR30069">
    <property type="entry name" value="TONB-DEPENDENT OUTER MEMBRANE RECEPTOR"/>
    <property type="match status" value="1"/>
</dbReference>
<dbReference type="SUPFAM" id="SSF56935">
    <property type="entry name" value="Porins"/>
    <property type="match status" value="1"/>
</dbReference>
<dbReference type="Pfam" id="PF07715">
    <property type="entry name" value="Plug"/>
    <property type="match status" value="1"/>
</dbReference>
<keyword evidence="3 11" id="KW-0813">Transport</keyword>
<keyword evidence="18" id="KW-1185">Reference proteome</keyword>
<evidence type="ECO:0000256" key="14">
    <source>
        <dbReference type="SAM" id="SignalP"/>
    </source>
</evidence>
<gene>
    <name evidence="17" type="ORF">DFP86_10410</name>
</gene>
<evidence type="ECO:0000313" key="17">
    <source>
        <dbReference type="EMBL" id="TDR80514.1"/>
    </source>
</evidence>
<keyword evidence="10 11" id="KW-0998">Cell outer membrane</keyword>
<evidence type="ECO:0000256" key="6">
    <source>
        <dbReference type="ARBA" id="ARBA00022729"/>
    </source>
</evidence>
<sequence length="650" mass="70089">MFQLKHGAALIALCFAGAALAEDLPEFDGGDVVVTASGVPQARGVAPVSVSVITAQDIANSSARTVQEVMSQSSGVNVFNMGGANPSFDLHGFGITGISNTLVLVDGVRQSSNDLSAPDLSFIPLASIDRIEIVRGSGAVQYGSGATGGVINIITKAGYRAQNSAQITQTVGSFNLRQTDASFNLAGDRVSLDGYVQSMDTHHYRQNNAERRDGGGLGLNLKLDDGQVRIYARSSSDSLRLAGDRLVDPASATNEFDSNPTGTSTPNDYSFVKTDQVGLQGDQGFGVGRLYFQASTLSKRLDGWGGTAANHQVSSSDEGSLRYVLPLPAENKLTVGTDWLYGNATNAWSGGVPTSVKVRRQSLFAEAELGLWQGARVTVGGRSQRVDDLSKVAGVSYATQGELHAWQLGLRQRLGSNWSLFANQAQSFRLGKADEMSWSYGPLLPQLSHDQQMGIEWQLGLSSARANVFRSDLTNEIVYLPTPYLGYNVNLPKTRHEGIELEGRTRLAQTVGLHGSLTWQKSKFMEGVYNGTSLVGKQIPMVPQWMANAGVSWDVRESTSLSLDAQYVGTQYMDNDWGNQYTSKLSAYTVVNTKLTQQFTRQLSGSFSVNNLLNRHYANYGVTSWKGSGTGYAVYPADPRNFQASLTLKF</sequence>
<dbReference type="InterPro" id="IPR000531">
    <property type="entry name" value="Beta-barrel_TonB"/>
</dbReference>
<comment type="caution">
    <text evidence="17">The sequence shown here is derived from an EMBL/GenBank/DDBJ whole genome shotgun (WGS) entry which is preliminary data.</text>
</comment>
<keyword evidence="8 11" id="KW-0472">Membrane</keyword>
<organism evidence="17 18">
    <name type="scientific">Paludibacterium purpuratum</name>
    <dbReference type="NCBI Taxonomy" id="1144873"/>
    <lineage>
        <taxon>Bacteria</taxon>
        <taxon>Pseudomonadati</taxon>
        <taxon>Pseudomonadota</taxon>
        <taxon>Betaproteobacteria</taxon>
        <taxon>Neisseriales</taxon>
        <taxon>Chromobacteriaceae</taxon>
        <taxon>Paludibacterium</taxon>
    </lineage>
</organism>
<evidence type="ECO:0000259" key="16">
    <source>
        <dbReference type="Pfam" id="PF07715"/>
    </source>
</evidence>
<dbReference type="Gene3D" id="2.170.130.10">
    <property type="entry name" value="TonB-dependent receptor, plug domain"/>
    <property type="match status" value="1"/>
</dbReference>
<feature type="domain" description="TonB-dependent receptor-like beta-barrel" evidence="15">
    <location>
        <begin position="194"/>
        <end position="612"/>
    </location>
</feature>
<evidence type="ECO:0000256" key="12">
    <source>
        <dbReference type="PROSITE-ProRule" id="PRU10144"/>
    </source>
</evidence>
<dbReference type="PROSITE" id="PS01156">
    <property type="entry name" value="TONB_DEPENDENT_REC_2"/>
    <property type="match status" value="1"/>
</dbReference>
<evidence type="ECO:0000256" key="5">
    <source>
        <dbReference type="ARBA" id="ARBA00022692"/>
    </source>
</evidence>
<reference evidence="17 18" key="1">
    <citation type="submission" date="2019-03" db="EMBL/GenBank/DDBJ databases">
        <title>Genomic Encyclopedia of Type Strains, Phase III (KMG-III): the genomes of soil and plant-associated and newly described type strains.</title>
        <authorList>
            <person name="Whitman W."/>
        </authorList>
    </citation>
    <scope>NUCLEOTIDE SEQUENCE [LARGE SCALE GENOMIC DNA]</scope>
    <source>
        <strain evidence="17 18">CECT 8976</strain>
    </source>
</reference>
<feature type="short sequence motif" description="TonB C-terminal box" evidence="12">
    <location>
        <begin position="633"/>
        <end position="650"/>
    </location>
</feature>
<dbReference type="InterPro" id="IPR012910">
    <property type="entry name" value="Plug_dom"/>
</dbReference>
<keyword evidence="4 11" id="KW-1134">Transmembrane beta strand</keyword>
<name>A0A4R7B6Z6_9NEIS</name>
<evidence type="ECO:0000256" key="11">
    <source>
        <dbReference type="PROSITE-ProRule" id="PRU01360"/>
    </source>
</evidence>
<dbReference type="AlphaFoldDB" id="A0A4R7B6Z6"/>
<dbReference type="GO" id="GO:0009279">
    <property type="term" value="C:cell outer membrane"/>
    <property type="evidence" value="ECO:0007669"/>
    <property type="project" value="UniProtKB-SubCell"/>
</dbReference>
<dbReference type="PROSITE" id="PS52016">
    <property type="entry name" value="TONB_DEPENDENT_REC_3"/>
    <property type="match status" value="1"/>
</dbReference>
<keyword evidence="9 17" id="KW-0675">Receptor</keyword>
<dbReference type="Pfam" id="PF00593">
    <property type="entry name" value="TonB_dep_Rec_b-barrel"/>
    <property type="match status" value="1"/>
</dbReference>
<dbReference type="EMBL" id="SNZP01000004">
    <property type="protein sequence ID" value="TDR80514.1"/>
    <property type="molecule type" value="Genomic_DNA"/>
</dbReference>
<comment type="subcellular location">
    <subcellularLocation>
        <location evidence="1 11">Cell outer membrane</location>
        <topology evidence="1 11">Multi-pass membrane protein</topology>
    </subcellularLocation>
</comment>
<dbReference type="InterPro" id="IPR036942">
    <property type="entry name" value="Beta-barrel_TonB_sf"/>
</dbReference>
<comment type="similarity">
    <text evidence="2 11 13">Belongs to the TonB-dependent receptor family.</text>
</comment>
<dbReference type="Gene3D" id="2.40.170.20">
    <property type="entry name" value="TonB-dependent receptor, beta-barrel domain"/>
    <property type="match status" value="1"/>
</dbReference>